<evidence type="ECO:0000256" key="4">
    <source>
        <dbReference type="ARBA" id="ARBA00011098"/>
    </source>
</evidence>
<dbReference type="SMART" id="SM00232">
    <property type="entry name" value="JAB_MPN"/>
    <property type="match status" value="1"/>
</dbReference>
<dbReference type="CDD" id="cd08069">
    <property type="entry name" value="MPN_RPN11_CSN5"/>
    <property type="match status" value="1"/>
</dbReference>
<feature type="domain" description="JAB1/MPN/MOV34 metalloenzyme" evidence="15">
    <location>
        <begin position="58"/>
        <end position="171"/>
    </location>
</feature>
<evidence type="ECO:0000256" key="10">
    <source>
        <dbReference type="ARBA" id="ARBA00022801"/>
    </source>
</evidence>
<comment type="similarity">
    <text evidence="3">Belongs to the peptidase M67A family. CSN5 subfamily.</text>
</comment>
<keyword evidence="10" id="KW-0378">Hydrolase</keyword>
<evidence type="ECO:0000256" key="1">
    <source>
        <dbReference type="ARBA" id="ARBA00004123"/>
    </source>
</evidence>
<sequence>MALQDPPAGSSTARKTFEIHNDVKTVDPTDALFQYSRDEERILEDQAPWKDDPHYFHTVKISAVALIKMVTHARSGGAYEIMGVMYGKVRDHTFWIMDAAALPVQGTETRVNAGNEAMEHPGYGCWLSGIDVNTQLNNQKFNDPYLAVVIDPNRTVSAGKVEIGAFRTYPEGYARPSAAASYQSIPMDKIEDFGVHANAYYPLKIEIYKTRLDEQLLDLLWNKYWVATLSHSLVLSVADLSAKLTSASGALSTAANLKLKGGRAAGKEKAQYDGVQQEETPLSQVAKDSGRGAERDNGTDAEKRAV</sequence>
<dbReference type="InterPro" id="IPR050242">
    <property type="entry name" value="JAMM_MPN+_peptidase_M67A"/>
</dbReference>
<organism evidence="16 17">
    <name type="scientific">Saitozyma podzolica</name>
    <dbReference type="NCBI Taxonomy" id="1890683"/>
    <lineage>
        <taxon>Eukaryota</taxon>
        <taxon>Fungi</taxon>
        <taxon>Dikarya</taxon>
        <taxon>Basidiomycota</taxon>
        <taxon>Agaricomycotina</taxon>
        <taxon>Tremellomycetes</taxon>
        <taxon>Tremellales</taxon>
        <taxon>Trimorphomycetaceae</taxon>
        <taxon>Saitozyma</taxon>
    </lineage>
</organism>
<evidence type="ECO:0000256" key="8">
    <source>
        <dbReference type="ARBA" id="ARBA00022723"/>
    </source>
</evidence>
<evidence type="ECO:0000256" key="5">
    <source>
        <dbReference type="ARBA" id="ARBA00014880"/>
    </source>
</evidence>
<keyword evidence="9" id="KW-0736">Signalosome</keyword>
<dbReference type="AlphaFoldDB" id="A0A427YMU3"/>
<evidence type="ECO:0000256" key="9">
    <source>
        <dbReference type="ARBA" id="ARBA00022790"/>
    </source>
</evidence>
<keyword evidence="6" id="KW-0963">Cytoplasm</keyword>
<dbReference type="GO" id="GO:0008237">
    <property type="term" value="F:metallopeptidase activity"/>
    <property type="evidence" value="ECO:0007669"/>
    <property type="project" value="UniProtKB-KW"/>
</dbReference>
<evidence type="ECO:0000313" key="16">
    <source>
        <dbReference type="EMBL" id="RSH92405.1"/>
    </source>
</evidence>
<reference evidence="16 17" key="1">
    <citation type="submission" date="2018-11" db="EMBL/GenBank/DDBJ databases">
        <title>Genome sequence of Saitozyma podzolica DSM 27192.</title>
        <authorList>
            <person name="Aliyu H."/>
            <person name="Gorte O."/>
            <person name="Ochsenreither K."/>
        </authorList>
    </citation>
    <scope>NUCLEOTIDE SEQUENCE [LARGE SCALE GENOMIC DNA]</scope>
    <source>
        <strain evidence="16 17">DSM 27192</strain>
    </source>
</reference>
<keyword evidence="8" id="KW-0479">Metal-binding</keyword>
<feature type="compositionally biased region" description="Basic and acidic residues" evidence="14">
    <location>
        <begin position="288"/>
        <end position="306"/>
    </location>
</feature>
<feature type="region of interest" description="Disordered" evidence="14">
    <location>
        <begin position="268"/>
        <end position="306"/>
    </location>
</feature>
<dbReference type="GO" id="GO:0046872">
    <property type="term" value="F:metal ion binding"/>
    <property type="evidence" value="ECO:0007669"/>
    <property type="project" value="UniProtKB-KW"/>
</dbReference>
<proteinExistence type="inferred from homology"/>
<comment type="caution">
    <text evidence="16">The sequence shown here is derived from an EMBL/GenBank/DDBJ whole genome shotgun (WGS) entry which is preliminary data.</text>
</comment>
<dbReference type="STRING" id="1890683.A0A427YMU3"/>
<dbReference type="PANTHER" id="PTHR10410">
    <property type="entry name" value="EUKARYOTIC TRANSLATION INITIATION FACTOR 3 -RELATED"/>
    <property type="match status" value="1"/>
</dbReference>
<dbReference type="Proteomes" id="UP000279259">
    <property type="component" value="Unassembled WGS sequence"/>
</dbReference>
<keyword evidence="7" id="KW-0645">Protease</keyword>
<evidence type="ECO:0000256" key="3">
    <source>
        <dbReference type="ARBA" id="ARBA00006008"/>
    </source>
</evidence>
<dbReference type="GO" id="GO:0005737">
    <property type="term" value="C:cytoplasm"/>
    <property type="evidence" value="ECO:0007669"/>
    <property type="project" value="UniProtKB-SubCell"/>
</dbReference>
<keyword evidence="17" id="KW-1185">Reference proteome</keyword>
<dbReference type="InterPro" id="IPR000555">
    <property type="entry name" value="JAMM/MPN+_dom"/>
</dbReference>
<keyword evidence="13" id="KW-0539">Nucleus</keyword>
<name>A0A427YMU3_9TREE</name>
<keyword evidence="12" id="KW-0482">Metalloprotease</keyword>
<dbReference type="FunFam" id="3.40.140.10:FF:000203">
    <property type="entry name" value="COP9 signalosome complex subunit 5"/>
    <property type="match status" value="1"/>
</dbReference>
<evidence type="ECO:0000313" key="17">
    <source>
        <dbReference type="Proteomes" id="UP000279259"/>
    </source>
</evidence>
<gene>
    <name evidence="16" type="primary">RRI1</name>
    <name evidence="16" type="ORF">EHS25_008820</name>
</gene>
<dbReference type="GO" id="GO:0008180">
    <property type="term" value="C:COP9 signalosome"/>
    <property type="evidence" value="ECO:0007669"/>
    <property type="project" value="UniProtKB-KW"/>
</dbReference>
<evidence type="ECO:0000256" key="13">
    <source>
        <dbReference type="ARBA" id="ARBA00023242"/>
    </source>
</evidence>
<dbReference type="EMBL" id="RSCD01000006">
    <property type="protein sequence ID" value="RSH92405.1"/>
    <property type="molecule type" value="Genomic_DNA"/>
</dbReference>
<evidence type="ECO:0000256" key="12">
    <source>
        <dbReference type="ARBA" id="ARBA00023049"/>
    </source>
</evidence>
<comment type="subcellular location">
    <subcellularLocation>
        <location evidence="2">Cytoplasm</location>
    </subcellularLocation>
    <subcellularLocation>
        <location evidence="1">Nucleus</location>
    </subcellularLocation>
</comment>
<dbReference type="OrthoDB" id="605656at2759"/>
<evidence type="ECO:0000256" key="6">
    <source>
        <dbReference type="ARBA" id="ARBA00022490"/>
    </source>
</evidence>
<protein>
    <recommendedName>
        <fullName evidence="5">COP9 signalosome complex subunit 5</fullName>
    </recommendedName>
</protein>
<evidence type="ECO:0000259" key="15">
    <source>
        <dbReference type="SMART" id="SM00232"/>
    </source>
</evidence>
<dbReference type="Pfam" id="PF01398">
    <property type="entry name" value="JAB"/>
    <property type="match status" value="1"/>
</dbReference>
<comment type="subunit">
    <text evidence="4">Component of the COP9 signalosome (CSN) complex.</text>
</comment>
<evidence type="ECO:0000256" key="2">
    <source>
        <dbReference type="ARBA" id="ARBA00004496"/>
    </source>
</evidence>
<evidence type="ECO:0000256" key="11">
    <source>
        <dbReference type="ARBA" id="ARBA00022833"/>
    </source>
</evidence>
<dbReference type="GO" id="GO:0006508">
    <property type="term" value="P:proteolysis"/>
    <property type="evidence" value="ECO:0007669"/>
    <property type="project" value="UniProtKB-KW"/>
</dbReference>
<dbReference type="SUPFAM" id="SSF102712">
    <property type="entry name" value="JAB1/MPN domain"/>
    <property type="match status" value="1"/>
</dbReference>
<keyword evidence="11" id="KW-0862">Zinc</keyword>
<evidence type="ECO:0000256" key="7">
    <source>
        <dbReference type="ARBA" id="ARBA00022670"/>
    </source>
</evidence>
<evidence type="ECO:0000256" key="14">
    <source>
        <dbReference type="SAM" id="MobiDB-lite"/>
    </source>
</evidence>
<accession>A0A427YMU3</accession>
<dbReference type="Gene3D" id="3.40.140.10">
    <property type="entry name" value="Cytidine Deaminase, domain 2"/>
    <property type="match status" value="2"/>
</dbReference>